<dbReference type="GO" id="GO:0003723">
    <property type="term" value="F:RNA binding"/>
    <property type="evidence" value="ECO:0007669"/>
    <property type="project" value="UniProtKB-KW"/>
</dbReference>
<evidence type="ECO:0000256" key="9">
    <source>
        <dbReference type="ARBA" id="ARBA00043147"/>
    </source>
</evidence>
<feature type="domain" description="RNA-binding S4" evidence="11">
    <location>
        <begin position="12"/>
        <end position="77"/>
    </location>
</feature>
<dbReference type="EC" id="5.4.99.21" evidence="3"/>
<keyword evidence="13" id="KW-1185">Reference proteome</keyword>
<protein>
    <recommendedName>
        <fullName evidence="4">Dual-specificity RNA pseudouridine synthase RluF</fullName>
        <ecNumber evidence="3">5.4.99.21</ecNumber>
    </recommendedName>
    <alternativeName>
        <fullName evidence="6">23S rRNA pseudouridine(2604) synthase</fullName>
    </alternativeName>
    <alternativeName>
        <fullName evidence="8">Ribosomal large subunit pseudouridine synthase F</fullName>
    </alternativeName>
    <alternativeName>
        <fullName evidence="7">rRNA pseudouridylate synthase F</fullName>
    </alternativeName>
    <alternativeName>
        <fullName evidence="9">rRNA-uridine isomerase F</fullName>
    </alternativeName>
    <alternativeName>
        <fullName evidence="5">tRNA(Tyr) pseudouridine(35) synthase</fullName>
    </alternativeName>
</protein>
<evidence type="ECO:0000259" key="11">
    <source>
        <dbReference type="SMART" id="SM00363"/>
    </source>
</evidence>
<keyword evidence="10" id="KW-0694">RNA-binding</keyword>
<dbReference type="Pfam" id="PF01479">
    <property type="entry name" value="S4"/>
    <property type="match status" value="1"/>
</dbReference>
<dbReference type="EMBL" id="QPJK01000002">
    <property type="protein sequence ID" value="RCW74360.1"/>
    <property type="molecule type" value="Genomic_DNA"/>
</dbReference>
<dbReference type="CDD" id="cd00165">
    <property type="entry name" value="S4"/>
    <property type="match status" value="1"/>
</dbReference>
<proteinExistence type="predicted"/>
<dbReference type="SUPFAM" id="SSF55120">
    <property type="entry name" value="Pseudouridine synthase"/>
    <property type="match status" value="1"/>
</dbReference>
<dbReference type="InterPro" id="IPR002942">
    <property type="entry name" value="S4_RNA-bd"/>
</dbReference>
<evidence type="ECO:0000313" key="13">
    <source>
        <dbReference type="Proteomes" id="UP000252884"/>
    </source>
</evidence>
<evidence type="ECO:0000256" key="5">
    <source>
        <dbReference type="ARBA" id="ARBA00041420"/>
    </source>
</evidence>
<dbReference type="GO" id="GO:0006396">
    <property type="term" value="P:RNA processing"/>
    <property type="evidence" value="ECO:0007669"/>
    <property type="project" value="UniProtKB-ARBA"/>
</dbReference>
<evidence type="ECO:0000256" key="10">
    <source>
        <dbReference type="PROSITE-ProRule" id="PRU00182"/>
    </source>
</evidence>
<organism evidence="12 13">
    <name type="scientific">Pseudorhodoferax soli</name>
    <dbReference type="NCBI Taxonomy" id="545864"/>
    <lineage>
        <taxon>Bacteria</taxon>
        <taxon>Pseudomonadati</taxon>
        <taxon>Pseudomonadota</taxon>
        <taxon>Betaproteobacteria</taxon>
        <taxon>Burkholderiales</taxon>
        <taxon>Comamonadaceae</taxon>
    </lineage>
</organism>
<dbReference type="SMART" id="SM00363">
    <property type="entry name" value="S4"/>
    <property type="match status" value="1"/>
</dbReference>
<name>A0A368Y211_9BURK</name>
<dbReference type="PANTHER" id="PTHR47683">
    <property type="entry name" value="PSEUDOURIDINE SYNTHASE FAMILY PROTEIN-RELATED"/>
    <property type="match status" value="1"/>
</dbReference>
<dbReference type="InterPro" id="IPR020103">
    <property type="entry name" value="PsdUridine_synth_cat_dom_sf"/>
</dbReference>
<dbReference type="AlphaFoldDB" id="A0A368Y211"/>
<dbReference type="OrthoDB" id="9807213at2"/>
<gene>
    <name evidence="12" type="ORF">DES41_102682</name>
</gene>
<accession>A0A368Y211</accession>
<dbReference type="PANTHER" id="PTHR47683:SF2">
    <property type="entry name" value="RNA-BINDING S4 DOMAIN-CONTAINING PROTEIN"/>
    <property type="match status" value="1"/>
</dbReference>
<dbReference type="InterPro" id="IPR050343">
    <property type="entry name" value="RsuA_PseudoU_synthase"/>
</dbReference>
<evidence type="ECO:0000256" key="6">
    <source>
        <dbReference type="ARBA" id="ARBA00041697"/>
    </source>
</evidence>
<reference evidence="12 13" key="1">
    <citation type="submission" date="2018-07" db="EMBL/GenBank/DDBJ databases">
        <title>Genomic Encyclopedia of Type Strains, Phase IV (KMG-IV): sequencing the most valuable type-strain genomes for metagenomic binning, comparative biology and taxonomic classification.</title>
        <authorList>
            <person name="Goeker M."/>
        </authorList>
    </citation>
    <scope>NUCLEOTIDE SEQUENCE [LARGE SCALE GENOMIC DNA]</scope>
    <source>
        <strain evidence="12 13">DSM 21634</strain>
    </source>
</reference>
<dbReference type="GO" id="GO:0160138">
    <property type="term" value="F:23S rRNA pseudouridine(2604) synthase activity"/>
    <property type="evidence" value="ECO:0007669"/>
    <property type="project" value="UniProtKB-EC"/>
</dbReference>
<dbReference type="Proteomes" id="UP000252884">
    <property type="component" value="Unassembled WGS sequence"/>
</dbReference>
<dbReference type="Gene3D" id="3.10.290.10">
    <property type="entry name" value="RNA-binding S4 domain"/>
    <property type="match status" value="1"/>
</dbReference>
<evidence type="ECO:0000313" key="12">
    <source>
        <dbReference type="EMBL" id="RCW74360.1"/>
    </source>
</evidence>
<evidence type="ECO:0000256" key="3">
    <source>
        <dbReference type="ARBA" id="ARBA00038922"/>
    </source>
</evidence>
<dbReference type="RefSeq" id="WP_114467467.1">
    <property type="nucleotide sequence ID" value="NZ_QPJK01000002.1"/>
</dbReference>
<comment type="caution">
    <text evidence="12">The sequence shown here is derived from an EMBL/GenBank/DDBJ whole genome shotgun (WGS) entry which is preliminary data.</text>
</comment>
<dbReference type="GO" id="GO:0001522">
    <property type="term" value="P:pseudouridine synthesis"/>
    <property type="evidence" value="ECO:0007669"/>
    <property type="project" value="InterPro"/>
</dbReference>
<comment type="catalytic activity">
    <reaction evidence="1">
        <text>uridine(35) in tRNA(Tyr) = pseudouridine(35) in tRNA(Tyr)</text>
        <dbReference type="Rhea" id="RHEA:60556"/>
        <dbReference type="Rhea" id="RHEA-COMP:15607"/>
        <dbReference type="Rhea" id="RHEA-COMP:15608"/>
        <dbReference type="ChEBI" id="CHEBI:65314"/>
        <dbReference type="ChEBI" id="CHEBI:65315"/>
    </reaction>
</comment>
<dbReference type="SUPFAM" id="SSF55174">
    <property type="entry name" value="Alpha-L RNA-binding motif"/>
    <property type="match status" value="1"/>
</dbReference>
<evidence type="ECO:0000256" key="7">
    <source>
        <dbReference type="ARBA" id="ARBA00042843"/>
    </source>
</evidence>
<dbReference type="Gene3D" id="3.30.2350.10">
    <property type="entry name" value="Pseudouridine synthase"/>
    <property type="match status" value="1"/>
</dbReference>
<dbReference type="InterPro" id="IPR036986">
    <property type="entry name" value="S4_RNA-bd_sf"/>
</dbReference>
<evidence type="ECO:0000256" key="2">
    <source>
        <dbReference type="ARBA" id="ARBA00036535"/>
    </source>
</evidence>
<evidence type="ECO:0000256" key="1">
    <source>
        <dbReference type="ARBA" id="ARBA00036390"/>
    </source>
</evidence>
<evidence type="ECO:0000256" key="4">
    <source>
        <dbReference type="ARBA" id="ARBA00039989"/>
    </source>
</evidence>
<sequence length="236" mass="25906">MNTHVPEDTGAERLAKRVAAQGGWSRRDAELLIDNGVVRVDGTVALTPQMRVLPTQRVEVEKNARPEPVPPVTLVLHKPAGVDIDPAAPLAGARRSDTDRSGLRPLPRHLLDQHYVARLGTRDSGLVVFTQVHGIERKLVEDAGILEHELQVEVQGEVLPEALQGMRPARVSIGSQREGRTVLRFAIKGPQPGQVSAMCERAGLKVLGVRRIRLGRVPLAGMAPGEWRYLLPEERF</sequence>
<dbReference type="PROSITE" id="PS50889">
    <property type="entry name" value="S4"/>
    <property type="match status" value="1"/>
</dbReference>
<comment type="catalytic activity">
    <reaction evidence="2">
        <text>uridine(2604) in 23S rRNA = pseudouridine(2604) in 23S rRNA</text>
        <dbReference type="Rhea" id="RHEA:38875"/>
        <dbReference type="Rhea" id="RHEA-COMP:10093"/>
        <dbReference type="Rhea" id="RHEA-COMP:10094"/>
        <dbReference type="ChEBI" id="CHEBI:65314"/>
        <dbReference type="ChEBI" id="CHEBI:65315"/>
        <dbReference type="EC" id="5.4.99.21"/>
    </reaction>
</comment>
<evidence type="ECO:0000256" key="8">
    <source>
        <dbReference type="ARBA" id="ARBA00042890"/>
    </source>
</evidence>